<evidence type="ECO:0000256" key="2">
    <source>
        <dbReference type="ARBA" id="ARBA00022737"/>
    </source>
</evidence>
<dbReference type="GO" id="GO:0007154">
    <property type="term" value="P:cell communication"/>
    <property type="evidence" value="ECO:0007669"/>
    <property type="project" value="InterPro"/>
</dbReference>
<gene>
    <name evidence="6" type="ORF">Cme02nite_03850</name>
</gene>
<evidence type="ECO:0000256" key="3">
    <source>
        <dbReference type="ARBA" id="ARBA00022837"/>
    </source>
</evidence>
<dbReference type="SMART" id="SM00237">
    <property type="entry name" value="Calx_beta"/>
    <property type="match status" value="1"/>
</dbReference>
<feature type="domain" description="Calx-beta" evidence="5">
    <location>
        <begin position="41"/>
        <end position="140"/>
    </location>
</feature>
<evidence type="ECO:0000259" key="5">
    <source>
        <dbReference type="SMART" id="SM00237"/>
    </source>
</evidence>
<evidence type="ECO:0000256" key="1">
    <source>
        <dbReference type="ARBA" id="ARBA00022729"/>
    </source>
</evidence>
<organism evidence="6 7">
    <name type="scientific">Catellatospora methionotrophica</name>
    <dbReference type="NCBI Taxonomy" id="121620"/>
    <lineage>
        <taxon>Bacteria</taxon>
        <taxon>Bacillati</taxon>
        <taxon>Actinomycetota</taxon>
        <taxon>Actinomycetes</taxon>
        <taxon>Micromonosporales</taxon>
        <taxon>Micromonosporaceae</taxon>
        <taxon>Catellatospora</taxon>
    </lineage>
</organism>
<sequence length="161" mass="16991">MIRLLHLPLLSAAAAAILTVTTLLPAAPPGTPTRPVNHIPLLSPSPNPGPCNGCVQPLDTLCWEGPPRCTVVVVRVPPRSNPVTVHYRTVAMTAHPGIDYVGVSSGTLYLQPNQASAEITIQLIPNPGLTEDRKFGVELFGVTGAGMVRPMATVTIRPSPR</sequence>
<dbReference type="GO" id="GO:0016020">
    <property type="term" value="C:membrane"/>
    <property type="evidence" value="ECO:0007669"/>
    <property type="project" value="InterPro"/>
</dbReference>
<dbReference type="AlphaFoldDB" id="A0A8J3L0B4"/>
<evidence type="ECO:0000256" key="4">
    <source>
        <dbReference type="SAM" id="SignalP"/>
    </source>
</evidence>
<proteinExistence type="predicted"/>
<feature type="chain" id="PRO_5035294338" description="Calx-beta domain-containing protein" evidence="4">
    <location>
        <begin position="27"/>
        <end position="161"/>
    </location>
</feature>
<keyword evidence="2" id="KW-0677">Repeat</keyword>
<evidence type="ECO:0000313" key="6">
    <source>
        <dbReference type="EMBL" id="GIG12053.1"/>
    </source>
</evidence>
<keyword evidence="7" id="KW-1185">Reference proteome</keyword>
<protein>
    <recommendedName>
        <fullName evidence="5">Calx-beta domain-containing protein</fullName>
    </recommendedName>
</protein>
<dbReference type="EMBL" id="BONJ01000001">
    <property type="protein sequence ID" value="GIG12053.1"/>
    <property type="molecule type" value="Genomic_DNA"/>
</dbReference>
<name>A0A8J3L0B4_9ACTN</name>
<reference evidence="6" key="1">
    <citation type="submission" date="2021-01" db="EMBL/GenBank/DDBJ databases">
        <title>Whole genome shotgun sequence of Catellatospora methionotrophica NBRC 14553.</title>
        <authorList>
            <person name="Komaki H."/>
            <person name="Tamura T."/>
        </authorList>
    </citation>
    <scope>NUCLEOTIDE SEQUENCE</scope>
    <source>
        <strain evidence="6">NBRC 14553</strain>
    </source>
</reference>
<dbReference type="Proteomes" id="UP000660339">
    <property type="component" value="Unassembled WGS sequence"/>
</dbReference>
<dbReference type="Gene3D" id="2.60.40.2030">
    <property type="match status" value="1"/>
</dbReference>
<feature type="signal peptide" evidence="4">
    <location>
        <begin position="1"/>
        <end position="26"/>
    </location>
</feature>
<dbReference type="RefSeq" id="WP_166380388.1">
    <property type="nucleotide sequence ID" value="NZ_BAAATT010000011.1"/>
</dbReference>
<dbReference type="InterPro" id="IPR038081">
    <property type="entry name" value="CalX-like_sf"/>
</dbReference>
<evidence type="ECO:0000313" key="7">
    <source>
        <dbReference type="Proteomes" id="UP000660339"/>
    </source>
</evidence>
<comment type="caution">
    <text evidence="6">The sequence shown here is derived from an EMBL/GenBank/DDBJ whole genome shotgun (WGS) entry which is preliminary data.</text>
</comment>
<dbReference type="InterPro" id="IPR003644">
    <property type="entry name" value="Calx_beta"/>
</dbReference>
<dbReference type="SUPFAM" id="SSF141072">
    <property type="entry name" value="CalX-like"/>
    <property type="match status" value="1"/>
</dbReference>
<keyword evidence="1 4" id="KW-0732">Signal</keyword>
<keyword evidence="3" id="KW-0106">Calcium</keyword>
<accession>A0A8J3L0B4</accession>
<dbReference type="Pfam" id="PF03160">
    <property type="entry name" value="Calx-beta"/>
    <property type="match status" value="1"/>
</dbReference>